<dbReference type="CDD" id="cd00609">
    <property type="entry name" value="AAT_like"/>
    <property type="match status" value="1"/>
</dbReference>
<dbReference type="EMBL" id="WOFH01000023">
    <property type="protein sequence ID" value="MUN42673.1"/>
    <property type="molecule type" value="Genomic_DNA"/>
</dbReference>
<dbReference type="GO" id="GO:0008483">
    <property type="term" value="F:transaminase activity"/>
    <property type="evidence" value="ECO:0007669"/>
    <property type="project" value="UniProtKB-KW"/>
</dbReference>
<comment type="cofactor">
    <cofactor evidence="1">
        <name>pyridoxal 5'-phosphate</name>
        <dbReference type="ChEBI" id="CHEBI:597326"/>
    </cofactor>
</comment>
<evidence type="ECO:0000259" key="6">
    <source>
        <dbReference type="Pfam" id="PF00155"/>
    </source>
</evidence>
<dbReference type="AlphaFoldDB" id="A0A7K1LED4"/>
<keyword evidence="7" id="KW-0032">Aminotransferase</keyword>
<dbReference type="PANTHER" id="PTHR43525">
    <property type="entry name" value="PROTEIN MALY"/>
    <property type="match status" value="1"/>
</dbReference>
<keyword evidence="7" id="KW-0808">Transferase</keyword>
<dbReference type="RefSeq" id="WP_156222574.1">
    <property type="nucleotide sequence ID" value="NZ_WOFH01000023.1"/>
</dbReference>
<keyword evidence="4" id="KW-0456">Lyase</keyword>
<dbReference type="Pfam" id="PF00155">
    <property type="entry name" value="Aminotran_1_2"/>
    <property type="match status" value="1"/>
</dbReference>
<evidence type="ECO:0000256" key="2">
    <source>
        <dbReference type="ARBA" id="ARBA00012224"/>
    </source>
</evidence>
<accession>A0A7K1LED4</accession>
<name>A0A7K1LED4_9ACTN</name>
<proteinExistence type="inferred from homology"/>
<organism evidence="7 8">
    <name type="scientific">Actinomadura litoris</name>
    <dbReference type="NCBI Taxonomy" id="2678616"/>
    <lineage>
        <taxon>Bacteria</taxon>
        <taxon>Bacillati</taxon>
        <taxon>Actinomycetota</taxon>
        <taxon>Actinomycetes</taxon>
        <taxon>Streptosporangiales</taxon>
        <taxon>Thermomonosporaceae</taxon>
        <taxon>Actinomadura</taxon>
    </lineage>
</organism>
<dbReference type="InterPro" id="IPR015421">
    <property type="entry name" value="PyrdxlP-dep_Trfase_major"/>
</dbReference>
<dbReference type="InterPro" id="IPR015422">
    <property type="entry name" value="PyrdxlP-dep_Trfase_small"/>
</dbReference>
<comment type="caution">
    <text evidence="7">The sequence shown here is derived from an EMBL/GenBank/DDBJ whole genome shotgun (WGS) entry which is preliminary data.</text>
</comment>
<comment type="similarity">
    <text evidence="5">Belongs to the class-II pyridoxal-phosphate-dependent aminotransferase family. MalY/PatB cystathionine beta-lyase subfamily.</text>
</comment>
<keyword evidence="3" id="KW-0663">Pyridoxal phosphate</keyword>
<dbReference type="InterPro" id="IPR004839">
    <property type="entry name" value="Aminotransferase_I/II_large"/>
</dbReference>
<dbReference type="Proteomes" id="UP000432015">
    <property type="component" value="Unassembled WGS sequence"/>
</dbReference>
<reference evidence="7 8" key="1">
    <citation type="submission" date="2019-11" db="EMBL/GenBank/DDBJ databases">
        <authorList>
            <person name="Cao P."/>
        </authorList>
    </citation>
    <scope>NUCLEOTIDE SEQUENCE [LARGE SCALE GENOMIC DNA]</scope>
    <source>
        <strain evidence="7 8">NEAU-AAG5</strain>
    </source>
</reference>
<keyword evidence="8" id="KW-1185">Reference proteome</keyword>
<dbReference type="InterPro" id="IPR015424">
    <property type="entry name" value="PyrdxlP-dep_Trfase"/>
</dbReference>
<evidence type="ECO:0000313" key="8">
    <source>
        <dbReference type="Proteomes" id="UP000432015"/>
    </source>
</evidence>
<dbReference type="PANTHER" id="PTHR43525:SF1">
    <property type="entry name" value="PROTEIN MALY"/>
    <property type="match status" value="1"/>
</dbReference>
<dbReference type="SUPFAM" id="SSF53383">
    <property type="entry name" value="PLP-dependent transferases"/>
    <property type="match status" value="1"/>
</dbReference>
<evidence type="ECO:0000256" key="4">
    <source>
        <dbReference type="ARBA" id="ARBA00023239"/>
    </source>
</evidence>
<dbReference type="EC" id="4.4.1.13" evidence="2"/>
<evidence type="ECO:0000256" key="1">
    <source>
        <dbReference type="ARBA" id="ARBA00001933"/>
    </source>
</evidence>
<evidence type="ECO:0000256" key="5">
    <source>
        <dbReference type="ARBA" id="ARBA00037974"/>
    </source>
</evidence>
<dbReference type="GO" id="GO:0047804">
    <property type="term" value="F:cysteine-S-conjugate beta-lyase activity"/>
    <property type="evidence" value="ECO:0007669"/>
    <property type="project" value="UniProtKB-EC"/>
</dbReference>
<dbReference type="GO" id="GO:0030170">
    <property type="term" value="F:pyridoxal phosphate binding"/>
    <property type="evidence" value="ECO:0007669"/>
    <property type="project" value="InterPro"/>
</dbReference>
<dbReference type="Gene3D" id="3.90.1150.10">
    <property type="entry name" value="Aspartate Aminotransferase, domain 1"/>
    <property type="match status" value="1"/>
</dbReference>
<gene>
    <name evidence="7" type="ORF">GNZ18_39690</name>
</gene>
<feature type="domain" description="Aminotransferase class I/classII large" evidence="6">
    <location>
        <begin position="121"/>
        <end position="404"/>
    </location>
</feature>
<evidence type="ECO:0000256" key="3">
    <source>
        <dbReference type="ARBA" id="ARBA00022898"/>
    </source>
</evidence>
<dbReference type="Gene3D" id="3.40.640.10">
    <property type="entry name" value="Type I PLP-dependent aspartate aminotransferase-like (Major domain)"/>
    <property type="match status" value="1"/>
</dbReference>
<dbReference type="InterPro" id="IPR051798">
    <property type="entry name" value="Class-II_PLP-Dep_Aminotrans"/>
</dbReference>
<sequence length="413" mass="45466">MTSDCDIAESGGRGAARQFPARDFGFDDLDLSWLRAKRGEKWRGCGPGALPASLADMDYPVAPAVREALDAAVRRGDLGYPAWSTWTGANPLAGPFADRMDARHGWRPRPEWVRNVSDLLQALQVLLRLATRPGDAVAVQTPSYPPFLKTIEMMDRRVVACPFERDGGAWSFDAERLERDVRESECRVLLLVNPHNPTGRVLTRAELESLAGIAVRHDLLVIADEIMSDLCHAPHRHIPMASLGVEIAERTITVNSATKAFNFAGLRCAVMHLAPEMVREAFDSYPPDYFGPVNVLGVEATKAAWSEGDAWLAALTDHLRANRDLVAATLAEHAPAIGYDPPESAYLAWLDCRELGLAAEPAQHFREKARVELIPGRAFGAEGRGFTRLNFATSRTVLTEMLHRMADSLTPVR</sequence>
<protein>
    <recommendedName>
        <fullName evidence="2">cysteine-S-conjugate beta-lyase</fullName>
        <ecNumber evidence="2">4.4.1.13</ecNumber>
    </recommendedName>
</protein>
<evidence type="ECO:0000313" key="7">
    <source>
        <dbReference type="EMBL" id="MUN42673.1"/>
    </source>
</evidence>